<dbReference type="EC" id="2.7.1.21" evidence="2 8"/>
<dbReference type="Proteomes" id="UP000185911">
    <property type="component" value="Unassembled WGS sequence"/>
</dbReference>
<dbReference type="PIRSF" id="PIRSF035805">
    <property type="entry name" value="TK_cell"/>
    <property type="match status" value="1"/>
</dbReference>
<dbReference type="PANTHER" id="PTHR11441">
    <property type="entry name" value="THYMIDINE KINASE"/>
    <property type="match status" value="1"/>
</dbReference>
<dbReference type="Gene3D" id="3.30.60.20">
    <property type="match status" value="1"/>
</dbReference>
<dbReference type="GO" id="GO:0005829">
    <property type="term" value="C:cytosol"/>
    <property type="evidence" value="ECO:0007669"/>
    <property type="project" value="TreeGrafter"/>
</dbReference>
<evidence type="ECO:0000256" key="8">
    <source>
        <dbReference type="HAMAP-Rule" id="MF_00124"/>
    </source>
</evidence>
<evidence type="ECO:0000256" key="6">
    <source>
        <dbReference type="ARBA" id="ARBA00022777"/>
    </source>
</evidence>
<keyword evidence="8" id="KW-0862">Zinc</keyword>
<dbReference type="EMBL" id="MSYM01000020">
    <property type="protein sequence ID" value="OLP04536.1"/>
    <property type="molecule type" value="Genomic_DNA"/>
</dbReference>
<comment type="caution">
    <text evidence="13">The sequence shown here is derived from an EMBL/GenBank/DDBJ whole genome shotgun (WGS) entry which is preliminary data.</text>
</comment>
<sequence length="186" mass="20713">MAKLHYRYASMNAGKSTQLLQVAYNYTEGGHKVRLFTAKIDDRLGTGVIGSRLGVTREAEVYDESTVFDKLLKRGSDLACVLIDEAQFLTPTQVHELHFLVHDRNLPIMCFGLRSDFMGIPFPGSMRLLSLAEDISELKAICACGHKSTMQIRLDDDGVRVRSGDTVLIGGNNRYRQVCAACFYST</sequence>
<dbReference type="InterPro" id="IPR027417">
    <property type="entry name" value="P-loop_NTPase"/>
</dbReference>
<evidence type="ECO:0000256" key="10">
    <source>
        <dbReference type="PIRSR" id="PIRSR035805-2"/>
    </source>
</evidence>
<evidence type="ECO:0000256" key="1">
    <source>
        <dbReference type="ARBA" id="ARBA00007587"/>
    </source>
</evidence>
<dbReference type="AlphaFoldDB" id="A0A1Q8Y906"/>
<keyword evidence="14" id="KW-1185">Reference proteome</keyword>
<proteinExistence type="inferred from homology"/>
<comment type="similarity">
    <text evidence="1 8 12">Belongs to the thymidine kinase family.</text>
</comment>
<evidence type="ECO:0000256" key="7">
    <source>
        <dbReference type="ARBA" id="ARBA00022840"/>
    </source>
</evidence>
<feature type="binding site" evidence="8">
    <location>
        <position position="144"/>
    </location>
    <ligand>
        <name>Zn(2+)</name>
        <dbReference type="ChEBI" id="CHEBI:29105"/>
    </ligand>
</feature>
<feature type="binding site" evidence="10">
    <location>
        <begin position="167"/>
        <end position="170"/>
    </location>
    <ligand>
        <name>substrate</name>
    </ligand>
</feature>
<feature type="binding site" evidence="8">
    <location>
        <position position="142"/>
    </location>
    <ligand>
        <name>Zn(2+)</name>
        <dbReference type="ChEBI" id="CHEBI:29105"/>
    </ligand>
</feature>
<feature type="active site" description="Proton acceptor" evidence="8 9">
    <location>
        <position position="85"/>
    </location>
</feature>
<evidence type="ECO:0000256" key="3">
    <source>
        <dbReference type="ARBA" id="ARBA00022634"/>
    </source>
</evidence>
<evidence type="ECO:0000313" key="14">
    <source>
        <dbReference type="Proteomes" id="UP000185911"/>
    </source>
</evidence>
<dbReference type="RefSeq" id="WP_075588345.1">
    <property type="nucleotide sequence ID" value="NZ_MSYM01000020.1"/>
</dbReference>
<keyword evidence="8" id="KW-0479">Metal-binding</keyword>
<comment type="subunit">
    <text evidence="8">Homotetramer.</text>
</comment>
<dbReference type="Pfam" id="PF00265">
    <property type="entry name" value="TK"/>
    <property type="match status" value="1"/>
</dbReference>
<organism evidence="13 14">
    <name type="scientific">Rhodoferax antarcticus ANT.BR</name>
    <dbReference type="NCBI Taxonomy" id="1111071"/>
    <lineage>
        <taxon>Bacteria</taxon>
        <taxon>Pseudomonadati</taxon>
        <taxon>Pseudomonadota</taxon>
        <taxon>Betaproteobacteria</taxon>
        <taxon>Burkholderiales</taxon>
        <taxon>Comamonadaceae</taxon>
        <taxon>Rhodoferax</taxon>
    </lineage>
</organism>
<comment type="subcellular location">
    <subcellularLocation>
        <location evidence="8">Cytoplasm</location>
    </subcellularLocation>
</comment>
<accession>A0A1Q8Y906</accession>
<feature type="binding site" evidence="8">
    <location>
        <begin position="84"/>
        <end position="87"/>
    </location>
    <ligand>
        <name>ATP</name>
        <dbReference type="ChEBI" id="CHEBI:30616"/>
    </ligand>
</feature>
<evidence type="ECO:0000256" key="11">
    <source>
        <dbReference type="RuleBase" id="RU000544"/>
    </source>
</evidence>
<dbReference type="SUPFAM" id="SSF57716">
    <property type="entry name" value="Glucocorticoid receptor-like (DNA-binding domain)"/>
    <property type="match status" value="1"/>
</dbReference>
<dbReference type="SUPFAM" id="SSF52540">
    <property type="entry name" value="P-loop containing nucleoside triphosphate hydrolases"/>
    <property type="match status" value="1"/>
</dbReference>
<evidence type="ECO:0000256" key="9">
    <source>
        <dbReference type="PIRSR" id="PIRSR035805-1"/>
    </source>
</evidence>
<keyword evidence="4 8" id="KW-0808">Transferase</keyword>
<keyword evidence="3 8" id="KW-0237">DNA synthesis</keyword>
<feature type="binding site" evidence="8">
    <location>
        <position position="179"/>
    </location>
    <ligand>
        <name>Zn(2+)</name>
        <dbReference type="ChEBI" id="CHEBI:29105"/>
    </ligand>
</feature>
<feature type="binding site" evidence="8">
    <location>
        <begin position="9"/>
        <end position="16"/>
    </location>
    <ligand>
        <name>ATP</name>
        <dbReference type="ChEBI" id="CHEBI:30616"/>
    </ligand>
</feature>
<dbReference type="GO" id="GO:0071897">
    <property type="term" value="P:DNA biosynthetic process"/>
    <property type="evidence" value="ECO:0007669"/>
    <property type="project" value="UniProtKB-KW"/>
</dbReference>
<dbReference type="GO" id="GO:0005524">
    <property type="term" value="F:ATP binding"/>
    <property type="evidence" value="ECO:0007669"/>
    <property type="project" value="UniProtKB-UniRule"/>
</dbReference>
<evidence type="ECO:0000313" key="13">
    <source>
        <dbReference type="EMBL" id="OLP04536.1"/>
    </source>
</evidence>
<keyword evidence="7 8" id="KW-0067">ATP-binding</keyword>
<keyword evidence="8" id="KW-0963">Cytoplasm</keyword>
<feature type="binding site" evidence="8">
    <location>
        <position position="182"/>
    </location>
    <ligand>
        <name>Zn(2+)</name>
        <dbReference type="ChEBI" id="CHEBI:29105"/>
    </ligand>
</feature>
<name>A0A1Q8Y906_9BURK</name>
<feature type="binding site" evidence="10">
    <location>
        <position position="175"/>
    </location>
    <ligand>
        <name>substrate</name>
    </ligand>
</feature>
<dbReference type="HAMAP" id="MF_00124">
    <property type="entry name" value="Thymidine_kinase"/>
    <property type="match status" value="1"/>
</dbReference>
<keyword evidence="6 8" id="KW-0418">Kinase</keyword>
<dbReference type="PANTHER" id="PTHR11441:SF0">
    <property type="entry name" value="THYMIDINE KINASE, CYTOSOLIC"/>
    <property type="match status" value="1"/>
</dbReference>
<dbReference type="Gene3D" id="3.40.50.300">
    <property type="entry name" value="P-loop containing nucleotide triphosphate hydrolases"/>
    <property type="match status" value="1"/>
</dbReference>
<dbReference type="NCBIfam" id="NF003300">
    <property type="entry name" value="PRK04296.1-5"/>
    <property type="match status" value="1"/>
</dbReference>
<evidence type="ECO:0000256" key="4">
    <source>
        <dbReference type="ARBA" id="ARBA00022679"/>
    </source>
</evidence>
<dbReference type="InterPro" id="IPR001267">
    <property type="entry name" value="Thymidine_kinase"/>
</dbReference>
<protein>
    <recommendedName>
        <fullName evidence="2 8">Thymidine kinase</fullName>
        <ecNumber evidence="2 8">2.7.1.21</ecNumber>
    </recommendedName>
</protein>
<evidence type="ECO:0000256" key="12">
    <source>
        <dbReference type="RuleBase" id="RU004165"/>
    </source>
</evidence>
<keyword evidence="5 8" id="KW-0547">Nucleotide-binding</keyword>
<reference evidence="13 14" key="1">
    <citation type="submission" date="2017-01" db="EMBL/GenBank/DDBJ databases">
        <title>Genome sequence of Rhodoferax antarcticus ANT.BR, a psychrophilic purple nonsulfur bacterium from an Antarctic microbial mat.</title>
        <authorList>
            <person name="Baker J."/>
            <person name="Riester C."/>
            <person name="Skinner B."/>
            <person name="Newell A."/>
            <person name="Swingley W."/>
            <person name="Madigan M."/>
            <person name="Jung D."/>
            <person name="Asao M."/>
            <person name="Chen M."/>
            <person name="Loughlin P."/>
            <person name="Pan H."/>
            <person name="Lin S."/>
            <person name="Li N."/>
            <person name="Shaw J."/>
            <person name="Prado M."/>
            <person name="Sherman C."/>
            <person name="Li X."/>
            <person name="Tang J."/>
            <person name="Blankenship R."/>
            <person name="Zhao T."/>
            <person name="Touchman J."/>
            <person name="Sattley M."/>
        </authorList>
    </citation>
    <scope>NUCLEOTIDE SEQUENCE [LARGE SCALE GENOMIC DNA]</scope>
    <source>
        <strain evidence="13 14">ANT.BR</strain>
    </source>
</reference>
<dbReference type="GO" id="GO:0046104">
    <property type="term" value="P:thymidine metabolic process"/>
    <property type="evidence" value="ECO:0007669"/>
    <property type="project" value="TreeGrafter"/>
</dbReference>
<evidence type="ECO:0000256" key="2">
    <source>
        <dbReference type="ARBA" id="ARBA00012118"/>
    </source>
</evidence>
<dbReference type="GO" id="GO:0004797">
    <property type="term" value="F:thymidine kinase activity"/>
    <property type="evidence" value="ECO:0007669"/>
    <property type="project" value="UniProtKB-UniRule"/>
</dbReference>
<dbReference type="GO" id="GO:0008270">
    <property type="term" value="F:zinc ion binding"/>
    <property type="evidence" value="ECO:0007669"/>
    <property type="project" value="UniProtKB-UniRule"/>
</dbReference>
<evidence type="ECO:0000256" key="5">
    <source>
        <dbReference type="ARBA" id="ARBA00022741"/>
    </source>
</evidence>
<comment type="catalytic activity">
    <reaction evidence="8 11">
        <text>thymidine + ATP = dTMP + ADP + H(+)</text>
        <dbReference type="Rhea" id="RHEA:19129"/>
        <dbReference type="ChEBI" id="CHEBI:15378"/>
        <dbReference type="ChEBI" id="CHEBI:17748"/>
        <dbReference type="ChEBI" id="CHEBI:30616"/>
        <dbReference type="ChEBI" id="CHEBI:63528"/>
        <dbReference type="ChEBI" id="CHEBI:456216"/>
        <dbReference type="EC" id="2.7.1.21"/>
    </reaction>
</comment>
<gene>
    <name evidence="8 13" type="primary">tdk</name>
    <name evidence="13" type="ORF">BLL52_4082</name>
</gene>